<accession>A0A431U6B7</accession>
<protein>
    <recommendedName>
        <fullName evidence="5">DUF4221 domain-containing protein</fullName>
    </recommendedName>
</protein>
<gene>
    <name evidence="3" type="ORF">EJV47_03835</name>
</gene>
<dbReference type="EMBL" id="RXOF01000002">
    <property type="protein sequence ID" value="RTQ52166.1"/>
    <property type="molecule type" value="Genomic_DNA"/>
</dbReference>
<feature type="region of interest" description="Disordered" evidence="1">
    <location>
        <begin position="135"/>
        <end position="158"/>
    </location>
</feature>
<evidence type="ECO:0000313" key="4">
    <source>
        <dbReference type="Proteomes" id="UP000282184"/>
    </source>
</evidence>
<evidence type="ECO:0000313" key="3">
    <source>
        <dbReference type="EMBL" id="RTQ52166.1"/>
    </source>
</evidence>
<dbReference type="AlphaFoldDB" id="A0A431U6B7"/>
<reference evidence="3 4" key="1">
    <citation type="submission" date="2018-12" db="EMBL/GenBank/DDBJ databases">
        <title>Hymenobacter gummosus sp. nov., isolated from a spring.</title>
        <authorList>
            <person name="Nie L."/>
        </authorList>
    </citation>
    <scope>NUCLEOTIDE SEQUENCE [LARGE SCALE GENOMIC DNA]</scope>
    <source>
        <strain evidence="3 4">KCTC 52166</strain>
    </source>
</reference>
<evidence type="ECO:0000256" key="1">
    <source>
        <dbReference type="SAM" id="MobiDB-lite"/>
    </source>
</evidence>
<evidence type="ECO:0000256" key="2">
    <source>
        <dbReference type="SAM" id="SignalP"/>
    </source>
</evidence>
<comment type="caution">
    <text evidence="3">The sequence shown here is derived from an EMBL/GenBank/DDBJ whole genome shotgun (WGS) entry which is preliminary data.</text>
</comment>
<dbReference type="Proteomes" id="UP000282184">
    <property type="component" value="Unassembled WGS sequence"/>
</dbReference>
<name>A0A431U6B7_9BACT</name>
<feature type="signal peptide" evidence="2">
    <location>
        <begin position="1"/>
        <end position="21"/>
    </location>
</feature>
<feature type="chain" id="PRO_5019427314" description="DUF4221 domain-containing protein" evidence="2">
    <location>
        <begin position="22"/>
        <end position="506"/>
    </location>
</feature>
<proteinExistence type="predicted"/>
<keyword evidence="2" id="KW-0732">Signal</keyword>
<keyword evidence="4" id="KW-1185">Reference proteome</keyword>
<sequence length="506" mass="56111">MLFRRILTATALALLGLSARAQDAAPTAYLLVNTGDCINCYLQVHQLTGGLLRSRPVTLVFPAKDRSYAPRFITDQLDLPASTPFVVSDSLIQVFSQGKPLESSVGVRQGNQTLYFSPLRKADLPTIQRLLPAAPAPSARLGSTKPATATGPSLPSGTPLPAAARPWTGWAPVRLDSLNPRTSNHLDLSVTPEFFALYDYNYGAATTLRRADGQARVYSARVLPTAEAYRLYFGDTADYHARRPLIRLMETKVHKPSIRAEGLATSGDTVNVLYSIAYPEQKGPNIGIGAKFLLVQYLHGQQRAAWPLPDELGRQYYLDQTGPFRLRGRRLLLPVGGEKLGRRNPVYATLLLSPAAPRPRFAGFVPYQMPPFFRQHGLVYEYNLGYLEDELFHFHYANEVYDLGSGRTYRFDYQPTYQQDAQAFTASVYTLSVLRLPGQQFRVLTARPDSFYVATGRADAGSLVRLSAPRPLRTTPAGSFSNLCLGADGYAYYVDSNFRLSRERVE</sequence>
<feature type="compositionally biased region" description="Polar residues" evidence="1">
    <location>
        <begin position="145"/>
        <end position="156"/>
    </location>
</feature>
<dbReference type="RefSeq" id="WP_126691823.1">
    <property type="nucleotide sequence ID" value="NZ_RXOF01000002.1"/>
</dbReference>
<organism evidence="3 4">
    <name type="scientific">Hymenobacter gummosus</name>
    <dbReference type="NCBI Taxonomy" id="1776032"/>
    <lineage>
        <taxon>Bacteria</taxon>
        <taxon>Pseudomonadati</taxon>
        <taxon>Bacteroidota</taxon>
        <taxon>Cytophagia</taxon>
        <taxon>Cytophagales</taxon>
        <taxon>Hymenobacteraceae</taxon>
        <taxon>Hymenobacter</taxon>
    </lineage>
</organism>
<evidence type="ECO:0008006" key="5">
    <source>
        <dbReference type="Google" id="ProtNLM"/>
    </source>
</evidence>